<sequence length="170" mass="19178">MAVITVLDGHITLKADFHPELATQARRYRGRFMGKETGWSFRHEHEEAVRNVCRTLYGVDGTPEAWGDRCNVQIEVNEQNIRTPLWRQFNADIYVAGRHVAGVFGPRHVLRTGKGVKFLRGGPCCVLQRGAYEMDVPSGTLLEIRNYPRAALDFLARCLEGHGSWTVARG</sequence>
<accession>A0A511XNM6</accession>
<evidence type="ECO:0000313" key="2">
    <source>
        <dbReference type="Proteomes" id="UP000321746"/>
    </source>
</evidence>
<organism evidence="1 2">
    <name type="scientific">Acetobacter oeni</name>
    <dbReference type="NCBI Taxonomy" id="304077"/>
    <lineage>
        <taxon>Bacteria</taxon>
        <taxon>Pseudomonadati</taxon>
        <taxon>Pseudomonadota</taxon>
        <taxon>Alphaproteobacteria</taxon>
        <taxon>Acetobacterales</taxon>
        <taxon>Acetobacteraceae</taxon>
        <taxon>Acetobacter</taxon>
    </lineage>
</organism>
<dbReference type="RefSeq" id="WP_146891145.1">
    <property type="nucleotide sequence ID" value="NZ_BJYG01000044.1"/>
</dbReference>
<proteinExistence type="predicted"/>
<dbReference type="EMBL" id="BJYG01000044">
    <property type="protein sequence ID" value="GEN64527.1"/>
    <property type="molecule type" value="Genomic_DNA"/>
</dbReference>
<dbReference type="Proteomes" id="UP000321746">
    <property type="component" value="Unassembled WGS sequence"/>
</dbReference>
<comment type="caution">
    <text evidence="1">The sequence shown here is derived from an EMBL/GenBank/DDBJ whole genome shotgun (WGS) entry which is preliminary data.</text>
</comment>
<evidence type="ECO:0000313" key="1">
    <source>
        <dbReference type="EMBL" id="GEN64527.1"/>
    </source>
</evidence>
<gene>
    <name evidence="1" type="ORF">AOE01nite_27510</name>
</gene>
<dbReference type="OrthoDB" id="7276387at2"/>
<name>A0A511XNM6_9PROT</name>
<keyword evidence="2" id="KW-1185">Reference proteome</keyword>
<dbReference type="AlphaFoldDB" id="A0A511XNM6"/>
<protein>
    <submittedName>
        <fullName evidence="1">Uncharacterized protein</fullName>
    </submittedName>
</protein>
<reference evidence="1 2" key="1">
    <citation type="submission" date="2019-07" db="EMBL/GenBank/DDBJ databases">
        <title>Whole genome shotgun sequence of Acetobacter oeni NBRC 105207.</title>
        <authorList>
            <person name="Hosoyama A."/>
            <person name="Uohara A."/>
            <person name="Ohji S."/>
            <person name="Ichikawa N."/>
        </authorList>
    </citation>
    <scope>NUCLEOTIDE SEQUENCE [LARGE SCALE GENOMIC DNA]</scope>
    <source>
        <strain evidence="1 2">NBRC 105207</strain>
    </source>
</reference>